<sequence length="1358" mass="143912">MNTIRYISILLLLLMGGSFVTGIVPLAQPQSNVGGVTIAANSYWIGPDQVILIAVYNPNVPQSGTGAQYVLGNISVTGTLSSGQLATVNLTSLNASVYYVQNGGHYFWFFVAIPTGHTSSGHATYNSTYFNLTNPYLVLEGHQWFFTLPSNLPFSLTNSTSVPPGKPVKVANFQQFSGSNTIKVSYSTGASITLQNYLQEMSSYSPGVTSPPSQVPLNSTWMTFFNSSVMQANPLQGNSGGFNVTKTKVSGVNTYVYAKSTTNYTFVNVTYPAILNGSYVNVTVTDNPISNALALFGYGGVYDGNLTVWASSVVTNLSYAHVADANRALPSYANAPEYYNLTVRDHIFTTNTPIQITFEDYLNDSNNVMTTGTIKEITPGSFTVSTESSGTLTVNAFDNISNFSYSYKSINAEMELVSVSGVEFSAAAIHLNETSAGSGVFQTTVKLVVGSTPKITSTLSSSNTYTVTITLPPYDFSNTTILVSATNDIGASFYYLGRTTPTNITSPSKIAVGQPTLVPIPNVVSVPNVTPVIELAYNEPNLAFGTATTLTVNDGTISYSGVPVATDSVTYTFPNGTSNTKDLNSLGITRLTSANGNGTFFIVAPATEIHTLLGLSYIPSGTSITFKIVDLFAQQTLTVTYTFTTIAPTISIETPTSTSFTSSEIAYLPPVPYNVLPEKHYINVNVTDKLLAQSVPSSALTATVYLIAENSAGKNVSLTTPLPVQITETGPGTGLFTTSVYYYVMYNSTTHTYYLYVDGQKVANLLNVVNGGLLVFKYTSSSSQQTVNATVTLKPSPFTLITNTSTSVPGGRVSVYVNSPGLVEGHNVKYSGSFLAYAQYAEWNGGTTVNVLTYPVTLKEVSAGSPIFGGTMVLGNSSVTSIGNLTSLKVDSGFTVAPSSIVLVNANATIGPTSTSSGIAAYYQQSTISISSEQVSVKILNPNPASPFANLILELNSSLFDLLSHPAPGNYSSISSTSYFTLLENQLSTITAQQSQQLLTSSQALLSATSFYYNNTIWIIKLPMTLWNGTPGAYASGHLNVNLTDLVTVTHNVYSIHVITVPNVTTGTVSIVSAYAVPSVSSQVTTLQINGLVPPIISVYFNGNNITQSASGAIPFPNTTAGELVNITVYAPDAVSNPNVPGDGTTFNVTIVNTANGETTTLTLTQMTSIVSGVAVPTPYYTGLLKVVEPSVYSPGVRGEISASSGLVNKVLVSMNLVEGHYFNPSGLLQQLTMKANSFFYVGVIKVSAQVTKFTLLFNGSPVTSMQVGKSYDLLFNLTDNGNVNETVYGALEVLMNGTPVQPEVIAQVSLAPGQSVQVGTLFTPTAPGNYTIVFIPFQNNILSIPYNQGLTVTVSAS</sequence>
<protein>
    <submittedName>
        <fullName evidence="1">Uncharacterized protein</fullName>
    </submittedName>
</protein>
<dbReference type="GeneID" id="36835595"/>
<dbReference type="STRING" id="1293036.GCA_001315825_01971"/>
<proteinExistence type="predicted"/>
<evidence type="ECO:0000313" key="1">
    <source>
        <dbReference type="EMBL" id="AWR99899.1"/>
    </source>
</evidence>
<dbReference type="EMBL" id="CP029287">
    <property type="protein sequence ID" value="AWR99899.1"/>
    <property type="molecule type" value="Genomic_DNA"/>
</dbReference>
<dbReference type="KEGG" id="mhk:DFR87_09595"/>
<evidence type="ECO:0000313" key="2">
    <source>
        <dbReference type="Proteomes" id="UP000247586"/>
    </source>
</evidence>
<dbReference type="OrthoDB" id="34604at2157"/>
<gene>
    <name evidence="1" type="ORF">DFR87_09595</name>
</gene>
<reference evidence="2" key="2">
    <citation type="submission" date="2020-03" db="EMBL/GenBank/DDBJ databases">
        <title>Complete Genome Sequences of Extremely Thermoacidophilic, Metal-Mobilizing Type-Strain Members of the Archaeal Family Sulfolobaceae: Acidianus brierleyi DSM-1651T, Acidianus sulfidivorans DSM-18786T, Metallosphaera hakonensis DSM-7519T, and Metallosphaera prunae DSM-10039T.</title>
        <authorList>
            <person name="Counts J.A."/>
            <person name="Kelly R.M."/>
        </authorList>
    </citation>
    <scope>NUCLEOTIDE SEQUENCE [LARGE SCALE GENOMIC DNA]</scope>
    <source>
        <strain evidence="2">HO1-1</strain>
    </source>
</reference>
<keyword evidence="2" id="KW-1185">Reference proteome</keyword>
<dbReference type="Proteomes" id="UP000247586">
    <property type="component" value="Chromosome"/>
</dbReference>
<dbReference type="NCBIfam" id="NF040787">
    <property type="entry name" value="S-lay_SlaA_Mtsph"/>
    <property type="match status" value="1"/>
</dbReference>
<reference evidence="2" key="3">
    <citation type="submission" date="2020-03" db="EMBL/GenBank/DDBJ databases">
        <title>Sequencing and Assembly of Multiple Reported Metal-Biooxidizing Members of the Extremely Thermoacidophilic Archaeal Family Sulfolobaceae.</title>
        <authorList>
            <person name="Counts J.A."/>
            <person name="Kelly R.M."/>
        </authorList>
    </citation>
    <scope>NUCLEOTIDE SEQUENCE [LARGE SCALE GENOMIC DNA]</scope>
    <source>
        <strain evidence="2">HO1-1</strain>
    </source>
</reference>
<organism evidence="1 2">
    <name type="scientific">Metallosphaera hakonensis JCM 8857 = DSM 7519</name>
    <dbReference type="NCBI Taxonomy" id="1293036"/>
    <lineage>
        <taxon>Archaea</taxon>
        <taxon>Thermoproteota</taxon>
        <taxon>Thermoprotei</taxon>
        <taxon>Sulfolobales</taxon>
        <taxon>Sulfolobaceae</taxon>
        <taxon>Metallosphaera</taxon>
    </lineage>
</organism>
<name>A0A2U9IV15_9CREN</name>
<dbReference type="InterPro" id="IPR053683">
    <property type="entry name" value="SlaA-like"/>
</dbReference>
<accession>A0A2U9IV15</accession>
<reference evidence="1 2" key="1">
    <citation type="submission" date="2018-05" db="EMBL/GenBank/DDBJ databases">
        <title>Complete Genome Sequences of Extremely Thermoacidophilic, Metal-Mobilizing Type-Strain Members of the Archaeal Family Sulfolobaceae: Acidianus brierleyi DSM-1651T, Acidianus sulfidivorans DSM-18786T, Metallosphaera hakonensis DSM-7519T, and Metallosphaera prunae DSM-10039T.</title>
        <authorList>
            <person name="Counts J.A."/>
            <person name="Kelly R.M."/>
        </authorList>
    </citation>
    <scope>NUCLEOTIDE SEQUENCE [LARGE SCALE GENOMIC DNA]</scope>
    <source>
        <strain evidence="1 2">HO1-1</strain>
    </source>
</reference>
<dbReference type="RefSeq" id="WP_110369427.1">
    <property type="nucleotide sequence ID" value="NZ_CP029287.2"/>
</dbReference>